<dbReference type="EMBL" id="UGSJ01000001">
    <property type="protein sequence ID" value="SUA90702.1"/>
    <property type="molecule type" value="Genomic_DNA"/>
</dbReference>
<protein>
    <submittedName>
        <fullName evidence="1">Uncharacterized protein</fullName>
    </submittedName>
</protein>
<dbReference type="Proteomes" id="UP000254589">
    <property type="component" value="Unassembled WGS sequence"/>
</dbReference>
<organism evidence="1 2">
    <name type="scientific">Pandoraea pulmonicola</name>
    <dbReference type="NCBI Taxonomy" id="93221"/>
    <lineage>
        <taxon>Bacteria</taxon>
        <taxon>Pseudomonadati</taxon>
        <taxon>Pseudomonadota</taxon>
        <taxon>Betaproteobacteria</taxon>
        <taxon>Burkholderiales</taxon>
        <taxon>Burkholderiaceae</taxon>
        <taxon>Pandoraea</taxon>
    </lineage>
</organism>
<proteinExistence type="predicted"/>
<name>A0AAJ4ZCE7_PANPU</name>
<accession>A0AAJ4ZCE7</accession>
<reference evidence="1 2" key="1">
    <citation type="submission" date="2018-06" db="EMBL/GenBank/DDBJ databases">
        <authorList>
            <consortium name="Pathogen Informatics"/>
            <person name="Doyle S."/>
        </authorList>
    </citation>
    <scope>NUCLEOTIDE SEQUENCE [LARGE SCALE GENOMIC DNA]</scope>
    <source>
        <strain evidence="1 2">NCTC13159</strain>
    </source>
</reference>
<evidence type="ECO:0000313" key="1">
    <source>
        <dbReference type="EMBL" id="SUA90702.1"/>
    </source>
</evidence>
<sequence>MALAAVVRKKGIAADGSASGRRMATLGGSAVQTTHAAQAEQLVWLAES</sequence>
<evidence type="ECO:0000313" key="2">
    <source>
        <dbReference type="Proteomes" id="UP000254589"/>
    </source>
</evidence>
<comment type="caution">
    <text evidence="1">The sequence shown here is derived from an EMBL/GenBank/DDBJ whole genome shotgun (WGS) entry which is preliminary data.</text>
</comment>
<gene>
    <name evidence="1" type="ORF">NCTC13159_02186</name>
</gene>
<dbReference type="AlphaFoldDB" id="A0AAJ4ZCE7"/>